<dbReference type="Gene3D" id="1.20.5.190">
    <property type="match status" value="1"/>
</dbReference>
<feature type="region of interest" description="Disordered" evidence="1">
    <location>
        <begin position="238"/>
        <end position="263"/>
    </location>
</feature>
<feature type="non-terminal residue" evidence="2">
    <location>
        <position position="1"/>
    </location>
</feature>
<organism evidence="2 3">
    <name type="scientific">Lagenidium giganteum</name>
    <dbReference type="NCBI Taxonomy" id="4803"/>
    <lineage>
        <taxon>Eukaryota</taxon>
        <taxon>Sar</taxon>
        <taxon>Stramenopiles</taxon>
        <taxon>Oomycota</taxon>
        <taxon>Peronosporomycetes</taxon>
        <taxon>Pythiales</taxon>
        <taxon>Pythiaceae</taxon>
    </lineage>
</organism>
<dbReference type="PROSITE" id="PS50096">
    <property type="entry name" value="IQ"/>
    <property type="match status" value="3"/>
</dbReference>
<dbReference type="AlphaFoldDB" id="A0AAV2YJA0"/>
<comment type="caution">
    <text evidence="2">The sequence shown here is derived from an EMBL/GenBank/DDBJ whole genome shotgun (WGS) entry which is preliminary data.</text>
</comment>
<dbReference type="CDD" id="cd19757">
    <property type="entry name" value="Bbox1"/>
    <property type="match status" value="1"/>
</dbReference>
<dbReference type="InterPro" id="IPR000048">
    <property type="entry name" value="IQ_motif_EF-hand-BS"/>
</dbReference>
<dbReference type="EMBL" id="DAKRPA010000264">
    <property type="protein sequence ID" value="DAZ94186.1"/>
    <property type="molecule type" value="Genomic_DNA"/>
</dbReference>
<keyword evidence="3" id="KW-1185">Reference proteome</keyword>
<name>A0AAV2YJA0_9STRA</name>
<evidence type="ECO:0000313" key="2">
    <source>
        <dbReference type="EMBL" id="DAZ94186.1"/>
    </source>
</evidence>
<dbReference type="Gene3D" id="4.10.640.40">
    <property type="entry name" value="Cytoplasmic polyadenylation element-binding protein, ZZ domain"/>
    <property type="match status" value="1"/>
</dbReference>
<reference evidence="2" key="1">
    <citation type="submission" date="2022-11" db="EMBL/GenBank/DDBJ databases">
        <authorList>
            <person name="Morgan W.R."/>
            <person name="Tartar A."/>
        </authorList>
    </citation>
    <scope>NUCLEOTIDE SEQUENCE</scope>
    <source>
        <strain evidence="2">ARSEF 373</strain>
    </source>
</reference>
<accession>A0AAV2YJA0</accession>
<protein>
    <submittedName>
        <fullName evidence="2">Uncharacterized protein</fullName>
    </submittedName>
</protein>
<proteinExistence type="predicted"/>
<dbReference type="InterPro" id="IPR038446">
    <property type="entry name" value="CEBP_ZZ_sf"/>
</dbReference>
<evidence type="ECO:0000313" key="3">
    <source>
        <dbReference type="Proteomes" id="UP001146120"/>
    </source>
</evidence>
<dbReference type="SMART" id="SM00015">
    <property type="entry name" value="IQ"/>
    <property type="match status" value="3"/>
</dbReference>
<feature type="compositionally biased region" description="Polar residues" evidence="1">
    <location>
        <begin position="716"/>
        <end position="727"/>
    </location>
</feature>
<feature type="region of interest" description="Disordered" evidence="1">
    <location>
        <begin position="708"/>
        <end position="728"/>
    </location>
</feature>
<reference evidence="2" key="2">
    <citation type="journal article" date="2023" name="Microbiol Resour">
        <title>Decontamination and Annotation of the Draft Genome Sequence of the Oomycete Lagenidium giganteum ARSEF 373.</title>
        <authorList>
            <person name="Morgan W.R."/>
            <person name="Tartar A."/>
        </authorList>
    </citation>
    <scope>NUCLEOTIDE SEQUENCE</scope>
    <source>
        <strain evidence="2">ARSEF 373</strain>
    </source>
</reference>
<gene>
    <name evidence="2" type="ORF">N0F65_004900</name>
</gene>
<dbReference type="Proteomes" id="UP001146120">
    <property type="component" value="Unassembled WGS sequence"/>
</dbReference>
<sequence length="759" mass="86966">RHRPWSPPMASFRRNSKDANLSHRWRIELNAVLKSPIMATPPPTQKTPEAAATAIQARYRGHRHRKQHHRAVRGVTKLQARQRGRATRREFQQLLAFHTQHAGFLEATKQRQRRIWAHEQELYFLRHTTSEQYDAVRQFQKKRSARVIQRGWKQRTIRQTPRTQARRAARQREPFDPFGFVGAAAAYHAASSESWTKRDTLQSLAASPTIPPPQLPAVIATAEGFAERRKRIQERIQERSKEMTKHERIQSPNKAREKMSSREKRQLLYQQLIRERQQTINKLAAYDDQWRETRDTRQYDIATILASCDARLQRLRERSDTTTAGGEPILRAAKAESSSMQAWPAKRQASAWMEHKSALDGARHNGKWWSTVIAAKQQDIRQVSACSPWDTDKMVWKWPHEENRAFSEAASSGARQKSAISDALMATSLPDPDDHSHDGKENHTACRQLLDDTVASSWWRAHCTQSHLVSSATDNNSTDDGARKTITPEMVANTKLYAQYLLVQERRRHIEIEKHVKAANRKTLSETNKLVYEIDTQVDVNTKLQQQVLVRRQQRKAQKSREEQAATHIQRCVRGASGRQRAKEVRAQYFVMVRGRAIRRGMCEECGEQRAVLECGECEEGIHFCPSCWVSVHSTRRRKAHTPLPMVLLPLTHATEEPKKIQLAIGGSNVVPKTTAPSLTRQDVPSTTMQPIRMIDSLPLTVNNKKTALKDGQGESLPTTELKQPQPNIYRLSPHRLSKITLESKATPRAETQLVKLVP</sequence>
<evidence type="ECO:0000256" key="1">
    <source>
        <dbReference type="SAM" id="MobiDB-lite"/>
    </source>
</evidence>